<evidence type="ECO:0000313" key="2">
    <source>
        <dbReference type="EMBL" id="KAJ4980752.1"/>
    </source>
</evidence>
<gene>
    <name evidence="2" type="ORF">NE237_031589</name>
</gene>
<comment type="caution">
    <text evidence="2">The sequence shown here is derived from an EMBL/GenBank/DDBJ whole genome shotgun (WGS) entry which is preliminary data.</text>
</comment>
<keyword evidence="3" id="KW-1185">Reference proteome</keyword>
<feature type="chain" id="PRO_5040140754" evidence="1">
    <location>
        <begin position="19"/>
        <end position="153"/>
    </location>
</feature>
<organism evidence="2 3">
    <name type="scientific">Protea cynaroides</name>
    <dbReference type="NCBI Taxonomy" id="273540"/>
    <lineage>
        <taxon>Eukaryota</taxon>
        <taxon>Viridiplantae</taxon>
        <taxon>Streptophyta</taxon>
        <taxon>Embryophyta</taxon>
        <taxon>Tracheophyta</taxon>
        <taxon>Spermatophyta</taxon>
        <taxon>Magnoliopsida</taxon>
        <taxon>Proteales</taxon>
        <taxon>Proteaceae</taxon>
        <taxon>Protea</taxon>
    </lineage>
</organism>
<feature type="signal peptide" evidence="1">
    <location>
        <begin position="1"/>
        <end position="18"/>
    </location>
</feature>
<protein>
    <submittedName>
        <fullName evidence="2">Uncharacterized protein</fullName>
    </submittedName>
</protein>
<accession>A0A9Q0L1G5</accession>
<sequence>MQFGVLLILLALGVGGMATIDDNKPSAPVGDDGYGHNQGLSFGWGVVETNGGALIIGCDTLARPTMVGSGQGPTMVGSRLYLGRFLRFPFEEPAGTTIDMQRDCGQDTVGGVPTVKLNNRQARKHHRWMAKETGKGPMANLQVGDPGMLGIPS</sequence>
<name>A0A9Q0L1G5_9MAGN</name>
<dbReference type="Proteomes" id="UP001141806">
    <property type="component" value="Unassembled WGS sequence"/>
</dbReference>
<evidence type="ECO:0000256" key="1">
    <source>
        <dbReference type="SAM" id="SignalP"/>
    </source>
</evidence>
<keyword evidence="1" id="KW-0732">Signal</keyword>
<evidence type="ECO:0000313" key="3">
    <source>
        <dbReference type="Proteomes" id="UP001141806"/>
    </source>
</evidence>
<dbReference type="EMBL" id="JAMYWD010000001">
    <property type="protein sequence ID" value="KAJ4980752.1"/>
    <property type="molecule type" value="Genomic_DNA"/>
</dbReference>
<dbReference type="AlphaFoldDB" id="A0A9Q0L1G5"/>
<reference evidence="2" key="1">
    <citation type="journal article" date="2023" name="Plant J.">
        <title>The genome of the king protea, Protea cynaroides.</title>
        <authorList>
            <person name="Chang J."/>
            <person name="Duong T.A."/>
            <person name="Schoeman C."/>
            <person name="Ma X."/>
            <person name="Roodt D."/>
            <person name="Barker N."/>
            <person name="Li Z."/>
            <person name="Van de Peer Y."/>
            <person name="Mizrachi E."/>
        </authorList>
    </citation>
    <scope>NUCLEOTIDE SEQUENCE</scope>
    <source>
        <tissue evidence="2">Young leaves</tissue>
    </source>
</reference>
<proteinExistence type="predicted"/>